<accession>A0ABT9V453</accession>
<evidence type="ECO:0000256" key="9">
    <source>
        <dbReference type="RuleBase" id="RU363032"/>
    </source>
</evidence>
<feature type="transmembrane region" description="Helical" evidence="9">
    <location>
        <begin position="136"/>
        <end position="164"/>
    </location>
</feature>
<dbReference type="PANTHER" id="PTHR47737:SF1">
    <property type="entry name" value="GLYCINE BETAINE_PROLINE BETAINE TRANSPORT SYSTEM PERMEASE PROTEIN PROW"/>
    <property type="match status" value="1"/>
</dbReference>
<reference evidence="11 12" key="1">
    <citation type="submission" date="2023-07" db="EMBL/GenBank/DDBJ databases">
        <title>Genomic Encyclopedia of Type Strains, Phase IV (KMG-IV): sequencing the most valuable type-strain genomes for metagenomic binning, comparative biology and taxonomic classification.</title>
        <authorList>
            <person name="Goeker M."/>
        </authorList>
    </citation>
    <scope>NUCLEOTIDE SEQUENCE [LARGE SCALE GENOMIC DNA]</scope>
    <source>
        <strain evidence="11 12">DSM 23948</strain>
    </source>
</reference>
<name>A0ABT9V453_9BACL</name>
<feature type="transmembrane region" description="Helical" evidence="9">
    <location>
        <begin position="67"/>
        <end position="86"/>
    </location>
</feature>
<keyword evidence="6 9" id="KW-0472">Membrane</keyword>
<evidence type="ECO:0000313" key="12">
    <source>
        <dbReference type="Proteomes" id="UP001231362"/>
    </source>
</evidence>
<evidence type="ECO:0000256" key="2">
    <source>
        <dbReference type="ARBA" id="ARBA00022448"/>
    </source>
</evidence>
<feature type="transmembrane region" description="Helical" evidence="9">
    <location>
        <begin position="15"/>
        <end position="33"/>
    </location>
</feature>
<evidence type="ECO:0000256" key="1">
    <source>
        <dbReference type="ARBA" id="ARBA00004141"/>
    </source>
</evidence>
<protein>
    <submittedName>
        <fullName evidence="11">Glycine betaine/proline transport system substrate-binding protein</fullName>
    </submittedName>
</protein>
<keyword evidence="2 9" id="KW-0813">Transport</keyword>
<proteinExistence type="inferred from homology"/>
<organism evidence="11 12">
    <name type="scientific">Anoxybacillus andreesenii</name>
    <dbReference type="NCBI Taxonomy" id="1325932"/>
    <lineage>
        <taxon>Bacteria</taxon>
        <taxon>Bacillati</taxon>
        <taxon>Bacillota</taxon>
        <taxon>Bacilli</taxon>
        <taxon>Bacillales</taxon>
        <taxon>Anoxybacillaceae</taxon>
        <taxon>Anoxybacillus</taxon>
    </lineage>
</organism>
<evidence type="ECO:0000256" key="3">
    <source>
        <dbReference type="ARBA" id="ARBA00022475"/>
    </source>
</evidence>
<dbReference type="InterPro" id="IPR007210">
    <property type="entry name" value="ABC_Gly_betaine_transp_sub-bd"/>
</dbReference>
<dbReference type="PROSITE" id="PS50928">
    <property type="entry name" value="ABC_TM1"/>
    <property type="match status" value="1"/>
</dbReference>
<dbReference type="EMBL" id="JAUSTU010000008">
    <property type="protein sequence ID" value="MDQ0155721.1"/>
    <property type="molecule type" value="Genomic_DNA"/>
</dbReference>
<dbReference type="RefSeq" id="WP_307150248.1">
    <property type="nucleotide sequence ID" value="NZ_JAUSTU010000008.1"/>
</dbReference>
<dbReference type="Gene3D" id="3.40.190.100">
    <property type="entry name" value="Glycine betaine-binding periplasmic protein, domain 2"/>
    <property type="match status" value="1"/>
</dbReference>
<evidence type="ECO:0000256" key="5">
    <source>
        <dbReference type="ARBA" id="ARBA00022989"/>
    </source>
</evidence>
<evidence type="ECO:0000256" key="6">
    <source>
        <dbReference type="ARBA" id="ARBA00023136"/>
    </source>
</evidence>
<evidence type="ECO:0000259" key="10">
    <source>
        <dbReference type="PROSITE" id="PS50928"/>
    </source>
</evidence>
<keyword evidence="3" id="KW-1003">Cell membrane</keyword>
<keyword evidence="5 9" id="KW-1133">Transmembrane helix</keyword>
<dbReference type="Gene3D" id="1.10.3720.10">
    <property type="entry name" value="MetI-like"/>
    <property type="match status" value="1"/>
</dbReference>
<evidence type="ECO:0000256" key="7">
    <source>
        <dbReference type="ARBA" id="ARBA00035642"/>
    </source>
</evidence>
<feature type="transmembrane region" description="Helical" evidence="9">
    <location>
        <begin position="216"/>
        <end position="235"/>
    </location>
</feature>
<evidence type="ECO:0000313" key="11">
    <source>
        <dbReference type="EMBL" id="MDQ0155721.1"/>
    </source>
</evidence>
<feature type="transmembrane region" description="Helical" evidence="9">
    <location>
        <begin position="247"/>
        <end position="264"/>
    </location>
</feature>
<dbReference type="Pfam" id="PF00528">
    <property type="entry name" value="BPD_transp_1"/>
    <property type="match status" value="1"/>
</dbReference>
<dbReference type="InterPro" id="IPR000515">
    <property type="entry name" value="MetI-like"/>
</dbReference>
<dbReference type="InterPro" id="IPR035906">
    <property type="entry name" value="MetI-like_sf"/>
</dbReference>
<dbReference type="PANTHER" id="PTHR47737">
    <property type="entry name" value="GLYCINE BETAINE/PROLINE BETAINE TRANSPORT SYSTEM PERMEASE PROTEIN PROW"/>
    <property type="match status" value="1"/>
</dbReference>
<comment type="similarity">
    <text evidence="8">In the N-terminal section; belongs to the binding-protein-dependent transport system permease family.</text>
</comment>
<keyword evidence="4 9" id="KW-0812">Transmembrane</keyword>
<keyword evidence="12" id="KW-1185">Reference proteome</keyword>
<comment type="similarity">
    <text evidence="7">In the C-terminal section; belongs to the OsmX family.</text>
</comment>
<gene>
    <name evidence="11" type="ORF">J2S07_002026</name>
</gene>
<dbReference type="CDD" id="cd06261">
    <property type="entry name" value="TM_PBP2"/>
    <property type="match status" value="1"/>
</dbReference>
<dbReference type="Gene3D" id="3.10.105.10">
    <property type="entry name" value="Dipeptide-binding Protein, Domain 3"/>
    <property type="match status" value="1"/>
</dbReference>
<dbReference type="SUPFAM" id="SSF53850">
    <property type="entry name" value="Periplasmic binding protein-like II"/>
    <property type="match status" value="2"/>
</dbReference>
<comment type="caution">
    <text evidence="11">The sequence shown here is derived from an EMBL/GenBank/DDBJ whole genome shotgun (WGS) entry which is preliminary data.</text>
</comment>
<evidence type="ECO:0000256" key="8">
    <source>
        <dbReference type="ARBA" id="ARBA00035652"/>
    </source>
</evidence>
<feature type="transmembrane region" description="Helical" evidence="9">
    <location>
        <begin position="284"/>
        <end position="303"/>
    </location>
</feature>
<comment type="subcellular location">
    <subcellularLocation>
        <location evidence="9">Cell membrane</location>
        <topology evidence="9">Multi-pass membrane protein</topology>
    </subcellularLocation>
    <subcellularLocation>
        <location evidence="1">Membrane</location>
        <topology evidence="1">Multi-pass membrane protein</topology>
    </subcellularLocation>
</comment>
<feature type="transmembrane region" description="Helical" evidence="9">
    <location>
        <begin position="40"/>
        <end position="61"/>
    </location>
</feature>
<dbReference type="SUPFAM" id="SSF161098">
    <property type="entry name" value="MetI-like"/>
    <property type="match status" value="1"/>
</dbReference>
<dbReference type="Proteomes" id="UP001231362">
    <property type="component" value="Unassembled WGS sequence"/>
</dbReference>
<sequence length="575" mass="62153">MNIPKIPLGEWIDSLVGWVTVTFSAFFSFLTSLIEGLLNIIIDVLSVGPPIVLICILGLLVTYTSRWPLGIFALISLLLIDNLGYWDSSIQTLAIVLLSGLLTITIGIPIGIWCAQRKTVQNIVTPILDFMQTMPAFVYLIPSILFFGIGIVPGIIASFIFAIAPTIRMTNLGIQEVPEDLIEAADAFGSSNSQKLFKVQLPLATPTIMAGINQSIMLALSMVVTASLVGAPGLGADVYRAVSQINVGQGFEAGLSIVFIAIILDRITQNLRKPAYEGILKRKIVFSILAVLVVVTAIVLVFLKDNTGNENANGIGAQTDYKIIGIEPGAGIMAQAKNSLTDYGLDDWKIVEGSSAAMVAELKKAIDNQKPIIVTGWSPHWMFQAFDLKYLDDPNNTFGGAEHINTIVRKGLEQDAPGAYTIFDQFSWNISDMEAVMVEVHKGMDPAEAAEKWVAANPDKVAEWTNGAQSGNGEPIKLVYVAWDTELASTNVIGTVLRQNGYDVTLSQVEVGPMFAGVANGSADAMVAAWLPSTHLEYYNTYKKDIVDLGPNLQGTKNGLVVPKYVEIDSIDDLK</sequence>
<feature type="transmembrane region" description="Helical" evidence="9">
    <location>
        <begin position="93"/>
        <end position="116"/>
    </location>
</feature>
<comment type="similarity">
    <text evidence="9">Belongs to the binding-protein-dependent transport system permease family.</text>
</comment>
<dbReference type="Pfam" id="PF04069">
    <property type="entry name" value="OpuAC"/>
    <property type="match status" value="2"/>
</dbReference>
<dbReference type="CDD" id="cd13639">
    <property type="entry name" value="PBP2_OpuAC_like"/>
    <property type="match status" value="1"/>
</dbReference>
<feature type="domain" description="ABC transmembrane type-1" evidence="10">
    <location>
        <begin position="89"/>
        <end position="268"/>
    </location>
</feature>
<evidence type="ECO:0000256" key="4">
    <source>
        <dbReference type="ARBA" id="ARBA00022692"/>
    </source>
</evidence>